<reference evidence="1" key="1">
    <citation type="submission" date="2018-05" db="EMBL/GenBank/DDBJ databases">
        <authorList>
            <person name="Lanie J.A."/>
            <person name="Ng W.-L."/>
            <person name="Kazmierczak K.M."/>
            <person name="Andrzejewski T.M."/>
            <person name="Davidsen T.M."/>
            <person name="Wayne K.J."/>
            <person name="Tettelin H."/>
            <person name="Glass J.I."/>
            <person name="Rusch D."/>
            <person name="Podicherti R."/>
            <person name="Tsui H.-C.T."/>
            <person name="Winkler M.E."/>
        </authorList>
    </citation>
    <scope>NUCLEOTIDE SEQUENCE</scope>
</reference>
<feature type="non-terminal residue" evidence="1">
    <location>
        <position position="1"/>
    </location>
</feature>
<feature type="non-terminal residue" evidence="1">
    <location>
        <position position="28"/>
    </location>
</feature>
<protein>
    <submittedName>
        <fullName evidence="1">Uncharacterized protein</fullName>
    </submittedName>
</protein>
<evidence type="ECO:0000313" key="1">
    <source>
        <dbReference type="EMBL" id="SVD65868.1"/>
    </source>
</evidence>
<accession>A0A382X678</accession>
<gene>
    <name evidence="1" type="ORF">METZ01_LOCUS418722</name>
</gene>
<dbReference type="AlphaFoldDB" id="A0A382X678"/>
<dbReference type="EMBL" id="UINC01164821">
    <property type="protein sequence ID" value="SVD65868.1"/>
    <property type="molecule type" value="Genomic_DNA"/>
</dbReference>
<sequence length="28" mass="3377">VLKFINRNRKWLASKLDGELQREYPSNT</sequence>
<organism evidence="1">
    <name type="scientific">marine metagenome</name>
    <dbReference type="NCBI Taxonomy" id="408172"/>
    <lineage>
        <taxon>unclassified sequences</taxon>
        <taxon>metagenomes</taxon>
        <taxon>ecological metagenomes</taxon>
    </lineage>
</organism>
<name>A0A382X678_9ZZZZ</name>
<proteinExistence type="predicted"/>